<feature type="transmembrane region" description="Helical" evidence="7">
    <location>
        <begin position="53"/>
        <end position="77"/>
    </location>
</feature>
<dbReference type="Gene3D" id="1.20.1560.10">
    <property type="entry name" value="ABC transporter type 1, transmembrane domain"/>
    <property type="match status" value="1"/>
</dbReference>
<dbReference type="PROSITE" id="PS50893">
    <property type="entry name" value="ABC_TRANSPORTER_2"/>
    <property type="match status" value="1"/>
</dbReference>
<keyword evidence="5 7" id="KW-1133">Transmembrane helix</keyword>
<gene>
    <name evidence="10" type="ORF">GGQ83_002438</name>
</gene>
<dbReference type="GO" id="GO:0005524">
    <property type="term" value="F:ATP binding"/>
    <property type="evidence" value="ECO:0007669"/>
    <property type="project" value="UniProtKB-KW"/>
</dbReference>
<dbReference type="PROSITE" id="PS50929">
    <property type="entry name" value="ABC_TM1F"/>
    <property type="match status" value="1"/>
</dbReference>
<dbReference type="InterPro" id="IPR003439">
    <property type="entry name" value="ABC_transporter-like_ATP-bd"/>
</dbReference>
<dbReference type="SUPFAM" id="SSF52540">
    <property type="entry name" value="P-loop containing nucleoside triphosphate hydrolases"/>
    <property type="match status" value="1"/>
</dbReference>
<feature type="transmembrane region" description="Helical" evidence="7">
    <location>
        <begin position="277"/>
        <end position="296"/>
    </location>
</feature>
<keyword evidence="2 7" id="KW-0812">Transmembrane</keyword>
<dbReference type="EMBL" id="JACIDJ010000003">
    <property type="protein sequence ID" value="MBB3898995.1"/>
    <property type="molecule type" value="Genomic_DNA"/>
</dbReference>
<dbReference type="PANTHER" id="PTHR24221:SF590">
    <property type="entry name" value="COMPONENT LINKED WITH THE ASSEMBLY OF CYTOCHROME' TRANSPORT TRANSMEMBRANE ATP-BINDING PROTEIN ABC TRANSPORTER CYDD-RELATED"/>
    <property type="match status" value="1"/>
</dbReference>
<protein>
    <submittedName>
        <fullName evidence="10">ATP-binding cassette subfamily C protein CydD</fullName>
    </submittedName>
</protein>
<dbReference type="GO" id="GO:0140359">
    <property type="term" value="F:ABC-type transporter activity"/>
    <property type="evidence" value="ECO:0007669"/>
    <property type="project" value="InterPro"/>
</dbReference>
<evidence type="ECO:0000256" key="7">
    <source>
        <dbReference type="SAM" id="Phobius"/>
    </source>
</evidence>
<comment type="subcellular location">
    <subcellularLocation>
        <location evidence="1">Cell membrane</location>
        <topology evidence="1">Multi-pass membrane protein</topology>
    </subcellularLocation>
</comment>
<evidence type="ECO:0000259" key="9">
    <source>
        <dbReference type="PROSITE" id="PS50929"/>
    </source>
</evidence>
<dbReference type="InterPro" id="IPR027417">
    <property type="entry name" value="P-loop_NTPase"/>
</dbReference>
<dbReference type="NCBIfam" id="TIGR02857">
    <property type="entry name" value="CydD"/>
    <property type="match status" value="1"/>
</dbReference>
<dbReference type="Pfam" id="PF00005">
    <property type="entry name" value="ABC_tran"/>
    <property type="match status" value="1"/>
</dbReference>
<dbReference type="SUPFAM" id="SSF90123">
    <property type="entry name" value="ABC transporter transmembrane region"/>
    <property type="match status" value="1"/>
</dbReference>
<accession>A0A840AFW9</accession>
<feature type="transmembrane region" description="Helical" evidence="7">
    <location>
        <begin position="25"/>
        <end position="47"/>
    </location>
</feature>
<reference evidence="10 11" key="1">
    <citation type="submission" date="2020-08" db="EMBL/GenBank/DDBJ databases">
        <title>Genomic Encyclopedia of Type Strains, Phase IV (KMG-IV): sequencing the most valuable type-strain genomes for metagenomic binning, comparative biology and taxonomic classification.</title>
        <authorList>
            <person name="Goeker M."/>
        </authorList>
    </citation>
    <scope>NUCLEOTIDE SEQUENCE [LARGE SCALE GENOMIC DNA]</scope>
    <source>
        <strain evidence="10 11">DSM 19979</strain>
    </source>
</reference>
<dbReference type="Pfam" id="PF00664">
    <property type="entry name" value="ABC_membrane"/>
    <property type="match status" value="1"/>
</dbReference>
<comment type="caution">
    <text evidence="10">The sequence shown here is derived from an EMBL/GenBank/DDBJ whole genome shotgun (WGS) entry which is preliminary data.</text>
</comment>
<evidence type="ECO:0000313" key="11">
    <source>
        <dbReference type="Proteomes" id="UP000553193"/>
    </source>
</evidence>
<proteinExistence type="predicted"/>
<dbReference type="PANTHER" id="PTHR24221">
    <property type="entry name" value="ATP-BINDING CASSETTE SUB-FAMILY B"/>
    <property type="match status" value="1"/>
</dbReference>
<feature type="transmembrane region" description="Helical" evidence="7">
    <location>
        <begin position="241"/>
        <end position="262"/>
    </location>
</feature>
<dbReference type="CDD" id="cd18584">
    <property type="entry name" value="ABC_6TM_AarD_CydD"/>
    <property type="match status" value="1"/>
</dbReference>
<dbReference type="InterPro" id="IPR003593">
    <property type="entry name" value="AAA+_ATPase"/>
</dbReference>
<dbReference type="GO" id="GO:0042883">
    <property type="term" value="P:cysteine transport"/>
    <property type="evidence" value="ECO:0007669"/>
    <property type="project" value="InterPro"/>
</dbReference>
<dbReference type="InterPro" id="IPR011527">
    <property type="entry name" value="ABC1_TM_dom"/>
</dbReference>
<keyword evidence="3" id="KW-0547">Nucleotide-binding</keyword>
<dbReference type="InterPro" id="IPR017871">
    <property type="entry name" value="ABC_transporter-like_CS"/>
</dbReference>
<organism evidence="10 11">
    <name type="scientific">Roseococcus suduntuyensis</name>
    <dbReference type="NCBI Taxonomy" id="455361"/>
    <lineage>
        <taxon>Bacteria</taxon>
        <taxon>Pseudomonadati</taxon>
        <taxon>Pseudomonadota</taxon>
        <taxon>Alphaproteobacteria</taxon>
        <taxon>Acetobacterales</taxon>
        <taxon>Roseomonadaceae</taxon>
        <taxon>Roseococcus</taxon>
    </lineage>
</organism>
<evidence type="ECO:0000256" key="5">
    <source>
        <dbReference type="ARBA" id="ARBA00022989"/>
    </source>
</evidence>
<feature type="domain" description="ABC transmembrane type-1" evidence="9">
    <location>
        <begin position="29"/>
        <end position="304"/>
    </location>
</feature>
<dbReference type="InterPro" id="IPR036640">
    <property type="entry name" value="ABC1_TM_sf"/>
</dbReference>
<dbReference type="GO" id="GO:0016887">
    <property type="term" value="F:ATP hydrolysis activity"/>
    <property type="evidence" value="ECO:0007669"/>
    <property type="project" value="InterPro"/>
</dbReference>
<feature type="transmembrane region" description="Helical" evidence="7">
    <location>
        <begin position="163"/>
        <end position="184"/>
    </location>
</feature>
<evidence type="ECO:0000256" key="4">
    <source>
        <dbReference type="ARBA" id="ARBA00022840"/>
    </source>
</evidence>
<name>A0A840AFW9_9PROT</name>
<sequence length="554" mass="58749">MESPSNGRAASAWLMRQARAQRGRVALPVALGLATTLCAVGLAFLIARVLATLLGFAGGGWEDLGIAALLVLAMAGLGMAQEAAQNRAGEAARAKLRTALFARLMELGPDDKRGVGEKAALLVDRVEALDGFFARWLPAVALAILAPATIILVAAWADWVTALVLLVMGLLVPVGMAVTGIGAARESRRQMDVLGRLSGRFVDRLRGLSTLVQFNRAEDEARHLGQVAEEFRTRTMRVLRVAFLSTTVLELLAAGSIAYLAWRHGAHLGANHPDPVAAIFCILLVPAFFQPLRTFSQAYHEAMSARGAAADLAPLLEAPPAEGLLLESMPPRVTVAFTEVALRYEGNPRPALDRLTFAVSPGETLLLVGPSGSGKSSVLKLLMGFARPSSGRIALNGQDATRLKPAELRRLSAYVGQRAHLFQGTLRENIALARPDASAAEITRAAEAARVMSFARRLPQGLDTEVGEGGYGLSGGQRQRVALARAFLRDAPLILLDEPTTALDPGTEAEVMEAIARLCAGRTAIIATHSPQLRGLSARVLELGAGRMAVSHVE</sequence>
<dbReference type="GO" id="GO:0005886">
    <property type="term" value="C:plasma membrane"/>
    <property type="evidence" value="ECO:0007669"/>
    <property type="project" value="UniProtKB-SubCell"/>
</dbReference>
<evidence type="ECO:0000256" key="6">
    <source>
        <dbReference type="ARBA" id="ARBA00023136"/>
    </source>
</evidence>
<evidence type="ECO:0000256" key="2">
    <source>
        <dbReference type="ARBA" id="ARBA00022692"/>
    </source>
</evidence>
<dbReference type="InterPro" id="IPR014216">
    <property type="entry name" value="ABC_transptr_CydD"/>
</dbReference>
<dbReference type="SMART" id="SM00382">
    <property type="entry name" value="AAA"/>
    <property type="match status" value="1"/>
</dbReference>
<feature type="transmembrane region" description="Helical" evidence="7">
    <location>
        <begin position="136"/>
        <end position="157"/>
    </location>
</feature>
<dbReference type="Gene3D" id="3.40.50.300">
    <property type="entry name" value="P-loop containing nucleotide triphosphate hydrolases"/>
    <property type="match status" value="1"/>
</dbReference>
<evidence type="ECO:0000313" key="10">
    <source>
        <dbReference type="EMBL" id="MBB3898995.1"/>
    </source>
</evidence>
<keyword evidence="4 10" id="KW-0067">ATP-binding</keyword>
<dbReference type="PROSITE" id="PS00211">
    <property type="entry name" value="ABC_TRANSPORTER_1"/>
    <property type="match status" value="1"/>
</dbReference>
<evidence type="ECO:0000256" key="1">
    <source>
        <dbReference type="ARBA" id="ARBA00004651"/>
    </source>
</evidence>
<keyword evidence="6 7" id="KW-0472">Membrane</keyword>
<feature type="domain" description="ABC transporter" evidence="8">
    <location>
        <begin position="335"/>
        <end position="553"/>
    </location>
</feature>
<dbReference type="Proteomes" id="UP000553193">
    <property type="component" value="Unassembled WGS sequence"/>
</dbReference>
<dbReference type="AlphaFoldDB" id="A0A840AFW9"/>
<keyword evidence="11" id="KW-1185">Reference proteome</keyword>
<dbReference type="InterPro" id="IPR039421">
    <property type="entry name" value="Type_1_exporter"/>
</dbReference>
<evidence type="ECO:0000256" key="3">
    <source>
        <dbReference type="ARBA" id="ARBA00022741"/>
    </source>
</evidence>
<dbReference type="RefSeq" id="WP_184384311.1">
    <property type="nucleotide sequence ID" value="NZ_JAFFQX010000022.1"/>
</dbReference>
<evidence type="ECO:0000259" key="8">
    <source>
        <dbReference type="PROSITE" id="PS50893"/>
    </source>
</evidence>